<evidence type="ECO:0000313" key="3">
    <source>
        <dbReference type="Proteomes" id="UP001607303"/>
    </source>
</evidence>
<feature type="compositionally biased region" description="Low complexity" evidence="1">
    <location>
        <begin position="143"/>
        <end position="160"/>
    </location>
</feature>
<sequence>MRFLVESRSTTDRKGIVKDDSLDRNVGSGQIVENNIISNIISDSRGRCTKKIIINDIDKVSFKDDRIIIEDNKTFDRLDEIIKKIRENDGAIEHENSIEEVEYEELVDVAIKEICDFWEYDEYDDRTRTEEVNLRSERKKDNNNNNNNNNNNSNNNSNNNNKKKIKKVKQQGAAIAAAAAAIAANNPLKDLTQPNLNDSLKQHNVNALKLVQTEFI</sequence>
<evidence type="ECO:0000313" key="2">
    <source>
        <dbReference type="EMBL" id="KAL2728014.1"/>
    </source>
</evidence>
<feature type="region of interest" description="Disordered" evidence="1">
    <location>
        <begin position="128"/>
        <end position="169"/>
    </location>
</feature>
<proteinExistence type="predicted"/>
<protein>
    <submittedName>
        <fullName evidence="2">Uncharacterized protein</fullName>
    </submittedName>
</protein>
<organism evidence="2 3">
    <name type="scientific">Vespula maculifrons</name>
    <name type="common">Eastern yellow jacket</name>
    <name type="synonym">Wasp</name>
    <dbReference type="NCBI Taxonomy" id="7453"/>
    <lineage>
        <taxon>Eukaryota</taxon>
        <taxon>Metazoa</taxon>
        <taxon>Ecdysozoa</taxon>
        <taxon>Arthropoda</taxon>
        <taxon>Hexapoda</taxon>
        <taxon>Insecta</taxon>
        <taxon>Pterygota</taxon>
        <taxon>Neoptera</taxon>
        <taxon>Endopterygota</taxon>
        <taxon>Hymenoptera</taxon>
        <taxon>Apocrita</taxon>
        <taxon>Aculeata</taxon>
        <taxon>Vespoidea</taxon>
        <taxon>Vespidae</taxon>
        <taxon>Vespinae</taxon>
        <taxon>Vespula</taxon>
    </lineage>
</organism>
<name>A0ABD2B5L7_VESMC</name>
<gene>
    <name evidence="2" type="ORF">V1477_017290</name>
</gene>
<evidence type="ECO:0000256" key="1">
    <source>
        <dbReference type="SAM" id="MobiDB-lite"/>
    </source>
</evidence>
<dbReference type="Proteomes" id="UP001607303">
    <property type="component" value="Unassembled WGS sequence"/>
</dbReference>
<accession>A0ABD2B5L7</accession>
<dbReference type="EMBL" id="JAYRBN010000100">
    <property type="protein sequence ID" value="KAL2728014.1"/>
    <property type="molecule type" value="Genomic_DNA"/>
</dbReference>
<dbReference type="AlphaFoldDB" id="A0ABD2B5L7"/>
<keyword evidence="3" id="KW-1185">Reference proteome</keyword>
<comment type="caution">
    <text evidence="2">The sequence shown here is derived from an EMBL/GenBank/DDBJ whole genome shotgun (WGS) entry which is preliminary data.</text>
</comment>
<feature type="compositionally biased region" description="Basic and acidic residues" evidence="1">
    <location>
        <begin position="128"/>
        <end position="142"/>
    </location>
</feature>
<reference evidence="2 3" key="1">
    <citation type="journal article" date="2024" name="Ann. Entomol. Soc. Am.">
        <title>Genomic analyses of the southern and eastern yellowjacket wasps (Hymenoptera: Vespidae) reveal evolutionary signatures of social life.</title>
        <authorList>
            <person name="Catto M.A."/>
            <person name="Caine P.B."/>
            <person name="Orr S.E."/>
            <person name="Hunt B.G."/>
            <person name="Goodisman M.A.D."/>
        </authorList>
    </citation>
    <scope>NUCLEOTIDE SEQUENCE [LARGE SCALE GENOMIC DNA]</scope>
    <source>
        <strain evidence="2">232</strain>
        <tissue evidence="2">Head and thorax</tissue>
    </source>
</reference>